<evidence type="ECO:0000259" key="1">
    <source>
        <dbReference type="Pfam" id="PF12728"/>
    </source>
</evidence>
<dbReference type="Proteomes" id="UP001229355">
    <property type="component" value="Chromosome 1"/>
</dbReference>
<proteinExistence type="predicted"/>
<accession>A0ABY8D8G5</accession>
<reference evidence="2 3" key="1">
    <citation type="submission" date="2023-03" db="EMBL/GenBank/DDBJ databases">
        <authorList>
            <person name="Kaur S."/>
            <person name="Espinosa-Saiz D."/>
            <person name="Velazquez E."/>
            <person name="Menendez E."/>
            <person name="diCenzo G.C."/>
        </authorList>
    </citation>
    <scope>NUCLEOTIDE SEQUENCE [LARGE SCALE GENOMIC DNA]</scope>
    <source>
        <strain evidence="2 3">LMG 24692</strain>
    </source>
</reference>
<gene>
    <name evidence="2" type="ORF">PZN02_003553</name>
</gene>
<evidence type="ECO:0000313" key="2">
    <source>
        <dbReference type="EMBL" id="WEX87186.1"/>
    </source>
</evidence>
<dbReference type="Pfam" id="PF12728">
    <property type="entry name" value="HTH_17"/>
    <property type="match status" value="1"/>
</dbReference>
<dbReference type="EMBL" id="CP120373">
    <property type="protein sequence ID" value="WEX87186.1"/>
    <property type="molecule type" value="Genomic_DNA"/>
</dbReference>
<feature type="domain" description="Helix-turn-helix" evidence="1">
    <location>
        <begin position="10"/>
        <end position="54"/>
    </location>
</feature>
<keyword evidence="3" id="KW-1185">Reference proteome</keyword>
<name>A0ABY8D8G5_9HYPH</name>
<protein>
    <submittedName>
        <fullName evidence="2">Helix-turn-helix domain-containing protein</fullName>
    </submittedName>
</protein>
<sequence length="73" mass="8068">MDIPKIGLHIDEAVEVSGIGRTNLYAAIRDGRLKARKHGRRTVIISDDLKAFLLSLPQKEIAREATRTTRGAS</sequence>
<evidence type="ECO:0000313" key="3">
    <source>
        <dbReference type="Proteomes" id="UP001229355"/>
    </source>
</evidence>
<dbReference type="InterPro" id="IPR041657">
    <property type="entry name" value="HTH_17"/>
</dbReference>
<dbReference type="RefSeq" id="WP_280659244.1">
    <property type="nucleotide sequence ID" value="NZ_CP120373.1"/>
</dbReference>
<organism evidence="2 3">
    <name type="scientific">Sinorhizobium garamanticum</name>
    <dbReference type="NCBI Taxonomy" id="680247"/>
    <lineage>
        <taxon>Bacteria</taxon>
        <taxon>Pseudomonadati</taxon>
        <taxon>Pseudomonadota</taxon>
        <taxon>Alphaproteobacteria</taxon>
        <taxon>Hyphomicrobiales</taxon>
        <taxon>Rhizobiaceae</taxon>
        <taxon>Sinorhizobium/Ensifer group</taxon>
        <taxon>Sinorhizobium</taxon>
    </lineage>
</organism>